<accession>A0AAD5GL49</accession>
<proteinExistence type="predicted"/>
<dbReference type="Proteomes" id="UP001206925">
    <property type="component" value="Unassembled WGS sequence"/>
</dbReference>
<evidence type="ECO:0000313" key="1">
    <source>
        <dbReference type="EMBL" id="KAI7746965.1"/>
    </source>
</evidence>
<reference evidence="1" key="1">
    <citation type="submission" date="2022-06" db="EMBL/GenBank/DDBJ databases">
        <title>Uncovering the hologenomic basis of an extraordinary plant invasion.</title>
        <authorList>
            <person name="Bieker V.C."/>
            <person name="Martin M.D."/>
            <person name="Gilbert T."/>
            <person name="Hodgins K."/>
            <person name="Battlay P."/>
            <person name="Petersen B."/>
            <person name="Wilson J."/>
        </authorList>
    </citation>
    <scope>NUCLEOTIDE SEQUENCE</scope>
    <source>
        <strain evidence="1">AA19_3_7</strain>
        <tissue evidence="1">Leaf</tissue>
    </source>
</reference>
<dbReference type="AlphaFoldDB" id="A0AAD5GL49"/>
<protein>
    <submittedName>
        <fullName evidence="1">Uncharacterized protein</fullName>
    </submittedName>
</protein>
<organism evidence="1 2">
    <name type="scientific">Ambrosia artemisiifolia</name>
    <name type="common">Common ragweed</name>
    <dbReference type="NCBI Taxonomy" id="4212"/>
    <lineage>
        <taxon>Eukaryota</taxon>
        <taxon>Viridiplantae</taxon>
        <taxon>Streptophyta</taxon>
        <taxon>Embryophyta</taxon>
        <taxon>Tracheophyta</taxon>
        <taxon>Spermatophyta</taxon>
        <taxon>Magnoliopsida</taxon>
        <taxon>eudicotyledons</taxon>
        <taxon>Gunneridae</taxon>
        <taxon>Pentapetalae</taxon>
        <taxon>asterids</taxon>
        <taxon>campanulids</taxon>
        <taxon>Asterales</taxon>
        <taxon>Asteraceae</taxon>
        <taxon>Asteroideae</taxon>
        <taxon>Heliantheae alliance</taxon>
        <taxon>Heliantheae</taxon>
        <taxon>Ambrosia</taxon>
    </lineage>
</organism>
<dbReference type="EMBL" id="JAMZMK010006866">
    <property type="protein sequence ID" value="KAI7746965.1"/>
    <property type="molecule type" value="Genomic_DNA"/>
</dbReference>
<comment type="caution">
    <text evidence="1">The sequence shown here is derived from an EMBL/GenBank/DDBJ whole genome shotgun (WGS) entry which is preliminary data.</text>
</comment>
<name>A0AAD5GL49_AMBAR</name>
<gene>
    <name evidence="1" type="ORF">M8C21_006309</name>
</gene>
<evidence type="ECO:0000313" key="2">
    <source>
        <dbReference type="Proteomes" id="UP001206925"/>
    </source>
</evidence>
<keyword evidence="2" id="KW-1185">Reference proteome</keyword>
<sequence>MSLFPTLSKPKFQFPANWNDKNPYSGILQITRHLNNKKSSVAPRSPLMATRASFAGIEVPVIGIDSVKWFNVSVTSTSTPPNLVAPTANARTNPVLIQQRPLCSLL</sequence>